<accession>A0A1V1H1M8</accession>
<proteinExistence type="predicted"/>
<evidence type="ECO:0000313" key="2">
    <source>
        <dbReference type="EMBL" id="BAX24858.1"/>
    </source>
</evidence>
<reference evidence="2" key="1">
    <citation type="submission" date="2009-05" db="EMBL/GenBank/DDBJ databases">
        <title>Oryza sativa Japonica Group genomic DNA, chromosome 6, BAC clone:KMK0024M20, cultivar:Khau Mac Kho.</title>
        <authorList>
            <person name="Matsumoto T."/>
            <person name="Wu J."/>
            <person name="Kanamori H."/>
        </authorList>
    </citation>
    <scope>NUCLEOTIDE SEQUENCE</scope>
    <source>
        <strain evidence="2">W1625</strain>
    </source>
</reference>
<organism evidence="2">
    <name type="scientific">Oryza meridionalis</name>
    <dbReference type="NCBI Taxonomy" id="40149"/>
    <lineage>
        <taxon>Eukaryota</taxon>
        <taxon>Viridiplantae</taxon>
        <taxon>Streptophyta</taxon>
        <taxon>Embryophyta</taxon>
        <taxon>Tracheophyta</taxon>
        <taxon>Spermatophyta</taxon>
        <taxon>Magnoliopsida</taxon>
        <taxon>Liliopsida</taxon>
        <taxon>Poales</taxon>
        <taxon>Poaceae</taxon>
        <taxon>BOP clade</taxon>
        <taxon>Oryzoideae</taxon>
        <taxon>Oryzeae</taxon>
        <taxon>Oryzinae</taxon>
        <taxon>Oryza</taxon>
    </lineage>
</organism>
<evidence type="ECO:0008006" key="4">
    <source>
        <dbReference type="Google" id="ProtNLM"/>
    </source>
</evidence>
<dbReference type="AlphaFoldDB" id="A0A1V1H1M8"/>
<protein>
    <recommendedName>
        <fullName evidence="4">DUF834 domain-containing protein</fullName>
    </recommendedName>
</protein>
<dbReference type="EMBL" id="AP011463">
    <property type="protein sequence ID" value="BAX24864.1"/>
    <property type="molecule type" value="Genomic_DNA"/>
</dbReference>
<name>A0A1V1H1M8_9ORYZ</name>
<dbReference type="EMBL" id="AP011462">
    <property type="protein sequence ID" value="BAX24858.1"/>
    <property type="molecule type" value="Genomic_DNA"/>
</dbReference>
<evidence type="ECO:0000313" key="3">
    <source>
        <dbReference type="EMBL" id="BAX24864.1"/>
    </source>
</evidence>
<gene>
    <name evidence="2" type="primary">OMERIa0093D06.20</name>
    <name evidence="3" type="synonym">OMERIa0018P10.4</name>
</gene>
<feature type="region of interest" description="Disordered" evidence="1">
    <location>
        <begin position="1"/>
        <end position="53"/>
    </location>
</feature>
<evidence type="ECO:0000256" key="1">
    <source>
        <dbReference type="SAM" id="MobiDB-lite"/>
    </source>
</evidence>
<sequence length="53" mass="5069">MAEGGGNGGTSPERGEKRAPATELDGGEVDEVDLGRANPTTAVARCGGGPSGG</sequence>